<evidence type="ECO:0000256" key="2">
    <source>
        <dbReference type="ARBA" id="ARBA00022670"/>
    </source>
</evidence>
<evidence type="ECO:0000256" key="6">
    <source>
        <dbReference type="ARBA" id="ARBA00022833"/>
    </source>
</evidence>
<dbReference type="GO" id="GO:0006508">
    <property type="term" value="P:proteolysis"/>
    <property type="evidence" value="ECO:0007669"/>
    <property type="project" value="UniProtKB-KW"/>
</dbReference>
<dbReference type="Gene3D" id="3.40.390.10">
    <property type="entry name" value="Collagenase (Catalytic Domain)"/>
    <property type="match status" value="1"/>
</dbReference>
<feature type="domain" description="Peptidase M43 pregnancy-associated plasma-A" evidence="9">
    <location>
        <begin position="56"/>
        <end position="202"/>
    </location>
</feature>
<evidence type="ECO:0000256" key="8">
    <source>
        <dbReference type="ARBA" id="ARBA00023157"/>
    </source>
</evidence>
<dbReference type="GO" id="GO:0008237">
    <property type="term" value="F:metallopeptidase activity"/>
    <property type="evidence" value="ECO:0007669"/>
    <property type="project" value="UniProtKB-KW"/>
</dbReference>
<dbReference type="InterPro" id="IPR008754">
    <property type="entry name" value="Peptidase_M43"/>
</dbReference>
<dbReference type="Pfam" id="PF05572">
    <property type="entry name" value="Peptidase_M43"/>
    <property type="match status" value="1"/>
</dbReference>
<keyword evidence="7" id="KW-0482">Metalloprotease</keyword>
<name>A0A382K709_9ZZZZ</name>
<keyword evidence="4" id="KW-0732">Signal</keyword>
<feature type="non-terminal residue" evidence="10">
    <location>
        <position position="1"/>
    </location>
</feature>
<organism evidence="10">
    <name type="scientific">marine metagenome</name>
    <dbReference type="NCBI Taxonomy" id="408172"/>
    <lineage>
        <taxon>unclassified sequences</taxon>
        <taxon>metagenomes</taxon>
        <taxon>ecological metagenomes</taxon>
    </lineage>
</organism>
<accession>A0A382K709</accession>
<keyword evidence="6" id="KW-0862">Zinc</keyword>
<dbReference type="EMBL" id="UINC01078417">
    <property type="protein sequence ID" value="SVC19475.1"/>
    <property type="molecule type" value="Genomic_DNA"/>
</dbReference>
<proteinExistence type="inferred from homology"/>
<keyword evidence="5" id="KW-0378">Hydrolase</keyword>
<dbReference type="SUPFAM" id="SSF55486">
    <property type="entry name" value="Metalloproteases ('zincins'), catalytic domain"/>
    <property type="match status" value="1"/>
</dbReference>
<evidence type="ECO:0000313" key="10">
    <source>
        <dbReference type="EMBL" id="SVC19475.1"/>
    </source>
</evidence>
<dbReference type="AlphaFoldDB" id="A0A382K709"/>
<reference evidence="10" key="1">
    <citation type="submission" date="2018-05" db="EMBL/GenBank/DDBJ databases">
        <authorList>
            <person name="Lanie J.A."/>
            <person name="Ng W.-L."/>
            <person name="Kazmierczak K.M."/>
            <person name="Andrzejewski T.M."/>
            <person name="Davidsen T.M."/>
            <person name="Wayne K.J."/>
            <person name="Tettelin H."/>
            <person name="Glass J.I."/>
            <person name="Rusch D."/>
            <person name="Podicherti R."/>
            <person name="Tsui H.-C.T."/>
            <person name="Winkler M.E."/>
        </authorList>
    </citation>
    <scope>NUCLEOTIDE SEQUENCE</scope>
</reference>
<protein>
    <recommendedName>
        <fullName evidence="9">Peptidase M43 pregnancy-associated plasma-A domain-containing protein</fullName>
    </recommendedName>
</protein>
<gene>
    <name evidence="10" type="ORF">METZ01_LOCUS272329</name>
</gene>
<dbReference type="InterPro" id="IPR024079">
    <property type="entry name" value="MetalloPept_cat_dom_sf"/>
</dbReference>
<evidence type="ECO:0000256" key="3">
    <source>
        <dbReference type="ARBA" id="ARBA00022723"/>
    </source>
</evidence>
<comment type="similarity">
    <text evidence="1">Belongs to the peptidase M43B family.</text>
</comment>
<dbReference type="GO" id="GO:0046872">
    <property type="term" value="F:metal ion binding"/>
    <property type="evidence" value="ECO:0007669"/>
    <property type="project" value="UniProtKB-KW"/>
</dbReference>
<dbReference type="PANTHER" id="PTHR47466:SF1">
    <property type="entry name" value="METALLOPROTEASE MEP1 (AFU_ORTHOLOGUE AFUA_1G07730)-RELATED"/>
    <property type="match status" value="1"/>
</dbReference>
<evidence type="ECO:0000256" key="4">
    <source>
        <dbReference type="ARBA" id="ARBA00022729"/>
    </source>
</evidence>
<evidence type="ECO:0000256" key="7">
    <source>
        <dbReference type="ARBA" id="ARBA00023049"/>
    </source>
</evidence>
<dbReference type="PANTHER" id="PTHR47466">
    <property type="match status" value="1"/>
</dbReference>
<keyword evidence="8" id="KW-1015">Disulfide bond</keyword>
<sequence length="267" mass="29788">TPNVWQSIAADCEIEFCLASTDPNGSSTNGITRTQTTINSFSMQGDSVKFNSGGGKDAWPNNNYLNIWVCSLNSQILGYATPPFGSIGSNDGVVIDYSNFGTFGTVQSPFNKGRTTTHEVGHWLNLEHLWGSGIVSCGNDNVNDTPKQEEENYGCPAFPHNENSCSTTNTNGDMFMNYMDYTNDACMNFFTNGQKTRMIAAINQYRSLLLNHNLCNGSTNTIEIEDSNKRLLRIVDVLGRRVYKIRKKIPMFYIYNDGTVEKRMVLE</sequence>
<keyword evidence="3" id="KW-0479">Metal-binding</keyword>
<evidence type="ECO:0000256" key="1">
    <source>
        <dbReference type="ARBA" id="ARBA00008721"/>
    </source>
</evidence>
<evidence type="ECO:0000259" key="9">
    <source>
        <dbReference type="Pfam" id="PF05572"/>
    </source>
</evidence>
<evidence type="ECO:0000256" key="5">
    <source>
        <dbReference type="ARBA" id="ARBA00022801"/>
    </source>
</evidence>
<keyword evidence="2" id="KW-0645">Protease</keyword>